<dbReference type="PANTHER" id="PTHR42953">
    <property type="entry name" value="HIGH-AFFINITY ZINC UPTAKE SYSTEM PROTEIN ZNUA-RELATED"/>
    <property type="match status" value="1"/>
</dbReference>
<gene>
    <name evidence="8" type="ORF">H8D24_05410</name>
</gene>
<protein>
    <recommendedName>
        <fullName evidence="2">High-affinity zinc uptake system protein ZnuA</fullName>
    </recommendedName>
</protein>
<dbReference type="InterPro" id="IPR050492">
    <property type="entry name" value="Bact_metal-bind_prot9"/>
</dbReference>
<dbReference type="InterPro" id="IPR006127">
    <property type="entry name" value="ZnuA-like"/>
</dbReference>
<dbReference type="PRINTS" id="PR00690">
    <property type="entry name" value="ADHESNFAMILY"/>
</dbReference>
<name>A0A8J6TVX1_9GAMM</name>
<evidence type="ECO:0000313" key="8">
    <source>
        <dbReference type="EMBL" id="MBC8519825.1"/>
    </source>
</evidence>
<dbReference type="EMBL" id="JACNFK010000027">
    <property type="protein sequence ID" value="MBC8519825.1"/>
    <property type="molecule type" value="Genomic_DNA"/>
</dbReference>
<evidence type="ECO:0000313" key="9">
    <source>
        <dbReference type="Proteomes" id="UP000654401"/>
    </source>
</evidence>
<evidence type="ECO:0000256" key="5">
    <source>
        <dbReference type="ARBA" id="ARBA00022906"/>
    </source>
</evidence>
<evidence type="ECO:0000256" key="1">
    <source>
        <dbReference type="ARBA" id="ARBA00011028"/>
    </source>
</evidence>
<feature type="signal peptide" evidence="7">
    <location>
        <begin position="1"/>
        <end position="18"/>
    </location>
</feature>
<evidence type="ECO:0000256" key="7">
    <source>
        <dbReference type="SAM" id="SignalP"/>
    </source>
</evidence>
<dbReference type="GO" id="GO:0006829">
    <property type="term" value="P:zinc ion transport"/>
    <property type="evidence" value="ECO:0007669"/>
    <property type="project" value="UniProtKB-KW"/>
</dbReference>
<dbReference type="Pfam" id="PF01297">
    <property type="entry name" value="ZnuA"/>
    <property type="match status" value="1"/>
</dbReference>
<dbReference type="Proteomes" id="UP000654401">
    <property type="component" value="Unassembled WGS sequence"/>
</dbReference>
<comment type="caution">
    <text evidence="8">The sequence shown here is derived from an EMBL/GenBank/DDBJ whole genome shotgun (WGS) entry which is preliminary data.</text>
</comment>
<dbReference type="PANTHER" id="PTHR42953:SF3">
    <property type="entry name" value="HIGH-AFFINITY ZINC UPTAKE SYSTEM PROTEIN ZNUA"/>
    <property type="match status" value="1"/>
</dbReference>
<dbReference type="GO" id="GO:0046872">
    <property type="term" value="F:metal ion binding"/>
    <property type="evidence" value="ECO:0007669"/>
    <property type="project" value="InterPro"/>
</dbReference>
<reference evidence="8 9" key="1">
    <citation type="submission" date="2020-08" db="EMBL/GenBank/DDBJ databases">
        <title>Bridging the membrane lipid divide: bacteria of the FCB group superphylum have the potential to synthesize archaeal ether lipids.</title>
        <authorList>
            <person name="Villanueva L."/>
            <person name="Von Meijenfeldt F.A.B."/>
            <person name="Westbye A.B."/>
            <person name="Yadav S."/>
            <person name="Hopmans E.C."/>
            <person name="Dutilh B.E."/>
            <person name="Sinninghe Damste J.S."/>
        </authorList>
    </citation>
    <scope>NUCLEOTIDE SEQUENCE [LARGE SCALE GENOMIC DNA]</scope>
    <source>
        <strain evidence="8">NIOZ-UU100</strain>
    </source>
</reference>
<sequence>MIRSIWLACLLIPTVASAVQIQVFTTVLPLKSLAEKIGGEHVNVTSMVGSGDDPHTFSPTSQQIARLAQADLYITAGIEFEKAWMERIKSTNSEMEIIGDSNGHEHEHEHEHELDPHPWTSPLLAMNMADTISDALIRIDPNNHKFYDKNRYSLQAELSLLDQEIQKQLKNLKQRKFMVFHPAWGHFAERYGLTQISIEHEGKEPGARALVELIREARKEKIRVIFVQPQLSKRAAEQIADAIGGRVVPIDPLSADYINNMRKISQQLSETLQ</sequence>
<accession>A0A8J6TVX1</accession>
<organism evidence="8 9">
    <name type="scientific">Candidatus Thiopontia autotrophica</name>
    <dbReference type="NCBI Taxonomy" id="2841688"/>
    <lineage>
        <taxon>Bacteria</taxon>
        <taxon>Pseudomonadati</taxon>
        <taxon>Pseudomonadota</taxon>
        <taxon>Gammaproteobacteria</taxon>
        <taxon>Candidatus Thiopontia</taxon>
    </lineage>
</organism>
<dbReference type="InterPro" id="IPR006128">
    <property type="entry name" value="Lipoprotein_PsaA-like"/>
</dbReference>
<dbReference type="InterPro" id="IPR006129">
    <property type="entry name" value="AdhesinB"/>
</dbReference>
<evidence type="ECO:0000256" key="4">
    <source>
        <dbReference type="ARBA" id="ARBA00022729"/>
    </source>
</evidence>
<dbReference type="SUPFAM" id="SSF53807">
    <property type="entry name" value="Helical backbone' metal receptor"/>
    <property type="match status" value="1"/>
</dbReference>
<dbReference type="Gene3D" id="3.40.50.1980">
    <property type="entry name" value="Nitrogenase molybdenum iron protein domain"/>
    <property type="match status" value="2"/>
</dbReference>
<comment type="similarity">
    <text evidence="1 6">Belongs to the bacterial solute-binding protein 9 family.</text>
</comment>
<feature type="chain" id="PRO_5035168926" description="High-affinity zinc uptake system protein ZnuA" evidence="7">
    <location>
        <begin position="19"/>
        <end position="273"/>
    </location>
</feature>
<dbReference type="GO" id="GO:0007155">
    <property type="term" value="P:cell adhesion"/>
    <property type="evidence" value="ECO:0007669"/>
    <property type="project" value="InterPro"/>
</dbReference>
<evidence type="ECO:0000256" key="3">
    <source>
        <dbReference type="ARBA" id="ARBA00022448"/>
    </source>
</evidence>
<keyword evidence="5" id="KW-0862">Zinc</keyword>
<keyword evidence="4 7" id="KW-0732">Signal</keyword>
<dbReference type="PRINTS" id="PR00691">
    <property type="entry name" value="ADHESINB"/>
</dbReference>
<keyword evidence="5" id="KW-0864">Zinc transport</keyword>
<proteinExistence type="inferred from homology"/>
<evidence type="ECO:0000256" key="2">
    <source>
        <dbReference type="ARBA" id="ARBA00015915"/>
    </source>
</evidence>
<dbReference type="AlphaFoldDB" id="A0A8J6TVX1"/>
<keyword evidence="5" id="KW-0406">Ion transport</keyword>
<evidence type="ECO:0000256" key="6">
    <source>
        <dbReference type="RuleBase" id="RU003512"/>
    </source>
</evidence>
<keyword evidence="3 6" id="KW-0813">Transport</keyword>